<dbReference type="GeneID" id="55971008"/>
<feature type="active site" description="Proton donor/acceptor" evidence="2">
    <location>
        <position position="211"/>
    </location>
</feature>
<dbReference type="InterPro" id="IPR011042">
    <property type="entry name" value="6-blade_b-propeller_TolB-like"/>
</dbReference>
<comment type="similarity">
    <text evidence="1">Belongs to the SMP-30/CGR1 family.</text>
</comment>
<evidence type="ECO:0000256" key="3">
    <source>
        <dbReference type="PIRSR" id="PIRSR605511-2"/>
    </source>
</evidence>
<comment type="cofactor">
    <cofactor evidence="3">
        <name>Zn(2+)</name>
        <dbReference type="ChEBI" id="CHEBI:29105"/>
    </cofactor>
    <text evidence="3">Binds 1 divalent metal cation per subunit.</text>
</comment>
<dbReference type="GO" id="GO:0004341">
    <property type="term" value="F:gluconolactonase activity"/>
    <property type="evidence" value="ECO:0007669"/>
    <property type="project" value="TreeGrafter"/>
</dbReference>
<dbReference type="EMBL" id="JAANYQ010000027">
    <property type="protein sequence ID" value="KAF4119261.1"/>
    <property type="molecule type" value="Genomic_DNA"/>
</dbReference>
<dbReference type="RefSeq" id="XP_035317913.1">
    <property type="nucleotide sequence ID" value="XM_035466754.1"/>
</dbReference>
<dbReference type="PRINTS" id="PR01790">
    <property type="entry name" value="SMP30FAMILY"/>
</dbReference>
<evidence type="ECO:0000256" key="1">
    <source>
        <dbReference type="ARBA" id="ARBA00008853"/>
    </source>
</evidence>
<feature type="binding site" evidence="3">
    <location>
        <position position="113"/>
    </location>
    <ligand>
        <name>substrate</name>
    </ligand>
</feature>
<dbReference type="InterPro" id="IPR005511">
    <property type="entry name" value="SMP-30"/>
</dbReference>
<dbReference type="InterPro" id="IPR013658">
    <property type="entry name" value="SGL"/>
</dbReference>
<feature type="binding site" evidence="3">
    <location>
        <position position="211"/>
    </location>
    <ligand>
        <name>a divalent metal cation</name>
        <dbReference type="ChEBI" id="CHEBI:60240"/>
    </ligand>
</feature>
<dbReference type="SUPFAM" id="SSF63829">
    <property type="entry name" value="Calcium-dependent phosphotriesterase"/>
    <property type="match status" value="1"/>
</dbReference>
<feature type="binding site" evidence="3">
    <location>
        <position position="111"/>
    </location>
    <ligand>
        <name>substrate</name>
    </ligand>
</feature>
<accession>A0A9P4YPJ2</accession>
<dbReference type="GO" id="GO:0005509">
    <property type="term" value="F:calcium ion binding"/>
    <property type="evidence" value="ECO:0007669"/>
    <property type="project" value="TreeGrafter"/>
</dbReference>
<proteinExistence type="inferred from homology"/>
<keyword evidence="3" id="KW-0862">Zinc</keyword>
<gene>
    <name evidence="5" type="ORF">GMORB2_4780</name>
</gene>
<evidence type="ECO:0000313" key="6">
    <source>
        <dbReference type="Proteomes" id="UP000749293"/>
    </source>
</evidence>
<dbReference type="Proteomes" id="UP000749293">
    <property type="component" value="Unassembled WGS sequence"/>
</dbReference>
<name>A0A9P4YPJ2_9HYPO</name>
<protein>
    <submittedName>
        <fullName evidence="5">SMP-30/Gluconolaconase/LRE-like region</fullName>
    </submittedName>
</protein>
<keyword evidence="3" id="KW-0479">Metal-binding</keyword>
<dbReference type="PANTHER" id="PTHR10907">
    <property type="entry name" value="REGUCALCIN"/>
    <property type="match status" value="1"/>
</dbReference>
<keyword evidence="6" id="KW-1185">Reference proteome</keyword>
<sequence>MTLQEWKVETPWLEPHCALGEGPFFEKDTQTVRFVDIQKKRVHTVSLTEGPPSLQTTQLDVPVGVTCNIAGVDPRDRILIGVKGGLAVLDRKTGKYDIISRFTDEPNERLRANDGASDPNGRFWLGTMTDFPYGEFQPEGFLMRFDGKSAREEFISGLTIPNSVGWSPDNKTMYFTHTSAGHIYAFDYSVDTGAVTDKRIFYQHDGPGGLDGFRVDVDGNIWHAVYGEGRVIKISPGGDGVAKVVAQVTLPTRNITCVQFAGTELVITTAADDDGPDASKALGGAVYKVDVGTRGLELFDFKLQ</sequence>
<reference evidence="5" key="1">
    <citation type="submission" date="2020-03" db="EMBL/GenBank/DDBJ databases">
        <title>Site-based positive gene gene selection in Geosmithia morbida across the United States reveals a broad range of putative effectors and factors for local host and environmental adapation.</title>
        <authorList>
            <person name="Onufrak A."/>
            <person name="Murdoch R.W."/>
            <person name="Gazis R."/>
            <person name="Huff M."/>
            <person name="Staton M."/>
            <person name="Klingeman W."/>
            <person name="Hadziabdic D."/>
        </authorList>
    </citation>
    <scope>NUCLEOTIDE SEQUENCE</scope>
    <source>
        <strain evidence="5">1262</strain>
    </source>
</reference>
<dbReference type="AlphaFoldDB" id="A0A9P4YPJ2"/>
<dbReference type="Pfam" id="PF08450">
    <property type="entry name" value="SGL"/>
    <property type="match status" value="1"/>
</dbReference>
<dbReference type="PANTHER" id="PTHR10907:SF47">
    <property type="entry name" value="REGUCALCIN"/>
    <property type="match status" value="1"/>
</dbReference>
<organism evidence="5 6">
    <name type="scientific">Geosmithia morbida</name>
    <dbReference type="NCBI Taxonomy" id="1094350"/>
    <lineage>
        <taxon>Eukaryota</taxon>
        <taxon>Fungi</taxon>
        <taxon>Dikarya</taxon>
        <taxon>Ascomycota</taxon>
        <taxon>Pezizomycotina</taxon>
        <taxon>Sordariomycetes</taxon>
        <taxon>Hypocreomycetidae</taxon>
        <taxon>Hypocreales</taxon>
        <taxon>Bionectriaceae</taxon>
        <taxon>Geosmithia</taxon>
    </lineage>
</organism>
<evidence type="ECO:0000259" key="4">
    <source>
        <dbReference type="Pfam" id="PF08450"/>
    </source>
</evidence>
<comment type="caution">
    <text evidence="5">The sequence shown here is derived from an EMBL/GenBank/DDBJ whole genome shotgun (WGS) entry which is preliminary data.</text>
</comment>
<evidence type="ECO:0000313" key="5">
    <source>
        <dbReference type="EMBL" id="KAF4119261.1"/>
    </source>
</evidence>
<dbReference type="Gene3D" id="2.120.10.30">
    <property type="entry name" value="TolB, C-terminal domain"/>
    <property type="match status" value="1"/>
</dbReference>
<dbReference type="OrthoDB" id="423498at2759"/>
<feature type="binding site" evidence="3">
    <location>
        <position position="21"/>
    </location>
    <ligand>
        <name>a divalent metal cation</name>
        <dbReference type="ChEBI" id="CHEBI:60240"/>
    </ligand>
</feature>
<evidence type="ECO:0000256" key="2">
    <source>
        <dbReference type="PIRSR" id="PIRSR605511-1"/>
    </source>
</evidence>
<feature type="domain" description="SMP-30/Gluconolactonase/LRE-like region" evidence="4">
    <location>
        <begin position="19"/>
        <end position="270"/>
    </location>
</feature>
<feature type="binding site" evidence="3">
    <location>
        <position position="162"/>
    </location>
    <ligand>
        <name>a divalent metal cation</name>
        <dbReference type="ChEBI" id="CHEBI:60240"/>
    </ligand>
</feature>